<proteinExistence type="predicted"/>
<protein>
    <submittedName>
        <fullName evidence="1">DNA helicase HerA-like ATPase</fullName>
    </submittedName>
</protein>
<dbReference type="AlphaFoldDB" id="A0A6S6SP49"/>
<gene>
    <name evidence="1" type="ORF">HELGO_WM3233</name>
</gene>
<keyword evidence="1" id="KW-0347">Helicase</keyword>
<sequence length="841" mass="96879">MLKKIKKVGGFVSKIVKDTVLKQVDNRYLVFDNTLTIHGYNEEERVIYLRKFNSSPMHCVELTSSTNLAKVYLELKNLANSIGYENDAKVHIFYSKSELLLDDGNSNDFCTKQSIYIFSPSQDVALSIAEHYDLELLPPKDIILAILDLGLANKYYNDLSTLNIKSLVEKLSSKEIFTDEMGMVFKTLFAEGIYKTTAKEHLLNSKSYKIYQGYTLNSAPRADKPDIQSLMSEKWTGYVSFSIEFSRKNVELFIKEQAKYSKLYGEDKVIKNSINTLKEDIYPQSPSSYVVVNSVAVIDNERVINRISNHMNIAYFEKTVFAKDLVYKTPLLDRDLSGDFLMKTSDARKYLMSIHKTSNIKTKRSIDMYGKDIYGNYITYSFSETNSPHVSYIAATRSGKTVNLQKTLFTALGVEVAYNPDYVERSSEELLSIEGKYFENKVSVVKAPYLGDVKVVHFDTGYSCEKSVEALKMYSPDRVDIYRDDVNFLRFGLTDVRYDKSTGQLNMEDMLYNLGTMSLIIELENSSNNTHGTLDSFEKKEIIRAYEKVFQDNEYEGMSFGALRADGGYIDIISKVERHYGKHIEDHILTTELENLPDNFSFIQKPLLSDIILILELKSKKFTIPQEERNACESAKSKISGLSENQVYGLYSSSQIRDSDYFYMELDSIKSLGDEMFVPVFLLMIQRLYRRDVVNAQKLKERGLDTPKVFYVIEEARNLFEIDSLRDLLTRFLLESARYGIHLIFITQNASFYHKEHLVNIGSKIVMPSDKPDEQIPELRRYWFNDEEEDANQKAHIEFFKKRNSKYTAFVKYGGGLITVKPYVSKEEEWLFNSNSFAIST</sequence>
<dbReference type="Gene3D" id="3.40.50.300">
    <property type="entry name" value="P-loop containing nucleotide triphosphate hydrolases"/>
    <property type="match status" value="1"/>
</dbReference>
<keyword evidence="1" id="KW-0378">Hydrolase</keyword>
<accession>A0A6S6SP49</accession>
<name>A0A6S6SP49_9BACT</name>
<keyword evidence="1" id="KW-0067">ATP-binding</keyword>
<keyword evidence="1" id="KW-0547">Nucleotide-binding</keyword>
<evidence type="ECO:0000313" key="1">
    <source>
        <dbReference type="EMBL" id="CAA6806840.1"/>
    </source>
</evidence>
<dbReference type="InterPro" id="IPR027417">
    <property type="entry name" value="P-loop_NTPase"/>
</dbReference>
<dbReference type="EMBL" id="CACVAS010000047">
    <property type="protein sequence ID" value="CAA6806840.1"/>
    <property type="molecule type" value="Genomic_DNA"/>
</dbReference>
<dbReference type="SUPFAM" id="SSF52540">
    <property type="entry name" value="P-loop containing nucleoside triphosphate hydrolases"/>
    <property type="match status" value="1"/>
</dbReference>
<reference evidence="1" key="1">
    <citation type="submission" date="2020-01" db="EMBL/GenBank/DDBJ databases">
        <authorList>
            <person name="Meier V. D."/>
            <person name="Meier V D."/>
        </authorList>
    </citation>
    <scope>NUCLEOTIDE SEQUENCE</scope>
    <source>
        <strain evidence="1">HLG_WM_MAG_01</strain>
    </source>
</reference>
<organism evidence="1">
    <name type="scientific">uncultured Sulfurovum sp</name>
    <dbReference type="NCBI Taxonomy" id="269237"/>
    <lineage>
        <taxon>Bacteria</taxon>
        <taxon>Pseudomonadati</taxon>
        <taxon>Campylobacterota</taxon>
        <taxon>Epsilonproteobacteria</taxon>
        <taxon>Campylobacterales</taxon>
        <taxon>Sulfurovaceae</taxon>
        <taxon>Sulfurovum</taxon>
        <taxon>environmental samples</taxon>
    </lineage>
</organism>
<dbReference type="GO" id="GO:0004386">
    <property type="term" value="F:helicase activity"/>
    <property type="evidence" value="ECO:0007669"/>
    <property type="project" value="UniProtKB-KW"/>
</dbReference>